<feature type="compositionally biased region" description="Low complexity" evidence="1">
    <location>
        <begin position="88"/>
        <end position="106"/>
    </location>
</feature>
<gene>
    <name evidence="2" type="ORF">BS50DRAFT_240610</name>
</gene>
<dbReference type="EMBL" id="KZ678130">
    <property type="protein sequence ID" value="PSN71984.1"/>
    <property type="molecule type" value="Genomic_DNA"/>
</dbReference>
<evidence type="ECO:0000313" key="3">
    <source>
        <dbReference type="Proteomes" id="UP000240883"/>
    </source>
</evidence>
<reference evidence="2 3" key="1">
    <citation type="journal article" date="2018" name="Front. Microbiol.">
        <title>Genome-Wide Analysis of Corynespora cassiicola Leaf Fall Disease Putative Effectors.</title>
        <authorList>
            <person name="Lopez D."/>
            <person name="Ribeiro S."/>
            <person name="Label P."/>
            <person name="Fumanal B."/>
            <person name="Venisse J.S."/>
            <person name="Kohler A."/>
            <person name="de Oliveira R.R."/>
            <person name="Labutti K."/>
            <person name="Lipzen A."/>
            <person name="Lail K."/>
            <person name="Bauer D."/>
            <person name="Ohm R.A."/>
            <person name="Barry K.W."/>
            <person name="Spatafora J."/>
            <person name="Grigoriev I.V."/>
            <person name="Martin F.M."/>
            <person name="Pujade-Renaud V."/>
        </authorList>
    </citation>
    <scope>NUCLEOTIDE SEQUENCE [LARGE SCALE GENOMIC DNA]</scope>
    <source>
        <strain evidence="2 3">Philippines</strain>
    </source>
</reference>
<accession>A0A2T2P2S9</accession>
<evidence type="ECO:0000313" key="2">
    <source>
        <dbReference type="EMBL" id="PSN71984.1"/>
    </source>
</evidence>
<sequence length="225" mass="23914">MAPVPSRPGLKMLVALPAPHTCNPSAIGAGGRGDSTGACRLSNVQTEPHGRSVSCARIIRTRCASVLVSASHPRLSSGAVYQAHGTGPVSRSSPTSLPSSTVSHSTPDGHRRSQFLGAGRYLREGGLELLAENAPAAETRTKASQGVRAQFTRPVLLVGPTVDVGRRRFQGWPAVRRCSSSHPPHQGQQSQQNFLDPATDSRQMARLWLQSIVPKAPLWAKILAN</sequence>
<protein>
    <submittedName>
        <fullName evidence="2">Uncharacterized protein</fullName>
    </submittedName>
</protein>
<dbReference type="AlphaFoldDB" id="A0A2T2P2S9"/>
<organism evidence="2 3">
    <name type="scientific">Corynespora cassiicola Philippines</name>
    <dbReference type="NCBI Taxonomy" id="1448308"/>
    <lineage>
        <taxon>Eukaryota</taxon>
        <taxon>Fungi</taxon>
        <taxon>Dikarya</taxon>
        <taxon>Ascomycota</taxon>
        <taxon>Pezizomycotina</taxon>
        <taxon>Dothideomycetes</taxon>
        <taxon>Pleosporomycetidae</taxon>
        <taxon>Pleosporales</taxon>
        <taxon>Corynesporascaceae</taxon>
        <taxon>Corynespora</taxon>
    </lineage>
</organism>
<name>A0A2T2P2S9_CORCC</name>
<feature type="region of interest" description="Disordered" evidence="1">
    <location>
        <begin position="79"/>
        <end position="113"/>
    </location>
</feature>
<dbReference type="Proteomes" id="UP000240883">
    <property type="component" value="Unassembled WGS sequence"/>
</dbReference>
<proteinExistence type="predicted"/>
<evidence type="ECO:0000256" key="1">
    <source>
        <dbReference type="SAM" id="MobiDB-lite"/>
    </source>
</evidence>
<keyword evidence="3" id="KW-1185">Reference proteome</keyword>